<organism evidence="2 3">
    <name type="scientific">Funneliformis geosporum</name>
    <dbReference type="NCBI Taxonomy" id="1117311"/>
    <lineage>
        <taxon>Eukaryota</taxon>
        <taxon>Fungi</taxon>
        <taxon>Fungi incertae sedis</taxon>
        <taxon>Mucoromycota</taxon>
        <taxon>Glomeromycotina</taxon>
        <taxon>Glomeromycetes</taxon>
        <taxon>Glomerales</taxon>
        <taxon>Glomeraceae</taxon>
        <taxon>Funneliformis</taxon>
    </lineage>
</organism>
<evidence type="ECO:0000256" key="1">
    <source>
        <dbReference type="SAM" id="SignalP"/>
    </source>
</evidence>
<proteinExistence type="predicted"/>
<comment type="caution">
    <text evidence="2">The sequence shown here is derived from an EMBL/GenBank/DDBJ whole genome shotgun (WGS) entry which is preliminary data.</text>
</comment>
<protein>
    <submittedName>
        <fullName evidence="2">5803_t:CDS:1</fullName>
    </submittedName>
</protein>
<keyword evidence="1" id="KW-0732">Signal</keyword>
<name>A0A9W4SGI5_9GLOM</name>
<dbReference type="Proteomes" id="UP001153678">
    <property type="component" value="Unassembled WGS sequence"/>
</dbReference>
<dbReference type="AlphaFoldDB" id="A0A9W4SGI5"/>
<feature type="signal peptide" evidence="1">
    <location>
        <begin position="1"/>
        <end position="24"/>
    </location>
</feature>
<accession>A0A9W4SGI5</accession>
<dbReference type="OrthoDB" id="2322851at2759"/>
<evidence type="ECO:0000313" key="2">
    <source>
        <dbReference type="EMBL" id="CAI2168823.1"/>
    </source>
</evidence>
<sequence>MKSSIIIAIIFGLVTSMTLTLIEGNKVWIQNKVERGCFTRAAATQIHDEEGWEWDKDGIDNRGQWTHNGYYLYIPEDVKTYWLVFGVLYSTEEDKWRGPFENDGDKCWHFHGTLDNWKIYGC</sequence>
<evidence type="ECO:0000313" key="3">
    <source>
        <dbReference type="Proteomes" id="UP001153678"/>
    </source>
</evidence>
<feature type="chain" id="PRO_5040773380" evidence="1">
    <location>
        <begin position="25"/>
        <end position="122"/>
    </location>
</feature>
<gene>
    <name evidence="2" type="ORF">FWILDA_LOCUS3775</name>
</gene>
<keyword evidence="3" id="KW-1185">Reference proteome</keyword>
<dbReference type="EMBL" id="CAMKVN010000524">
    <property type="protein sequence ID" value="CAI2168823.1"/>
    <property type="molecule type" value="Genomic_DNA"/>
</dbReference>
<reference evidence="2" key="1">
    <citation type="submission" date="2022-08" db="EMBL/GenBank/DDBJ databases">
        <authorList>
            <person name="Kallberg Y."/>
            <person name="Tangrot J."/>
            <person name="Rosling A."/>
        </authorList>
    </citation>
    <scope>NUCLEOTIDE SEQUENCE</scope>
    <source>
        <strain evidence="2">Wild A</strain>
    </source>
</reference>